<feature type="signal peptide" evidence="1">
    <location>
        <begin position="1"/>
        <end position="24"/>
    </location>
</feature>
<proteinExistence type="predicted"/>
<dbReference type="OrthoDB" id="5397661at2"/>
<sequence>MNKYLQHMMLALTTWFFLPQMAQSAEVNPLANNTSNIKVKKNAPLIIQSQVKGSQEQPNVIYIMPWQGVDQVIEVKGKKRTIKLPHFKPINPKVFKEQVRFFANKQLAVKP</sequence>
<dbReference type="Proteomes" id="UP000029868">
    <property type="component" value="Unassembled WGS sequence"/>
</dbReference>
<gene>
    <name evidence="2" type="ORF">GAB14E_2241</name>
</gene>
<dbReference type="AlphaFoldDB" id="A0A099KYU9"/>
<dbReference type="RefSeq" id="WP_033081893.1">
    <property type="nucleotide sequence ID" value="NZ_JQEC01000016.1"/>
</dbReference>
<dbReference type="EMBL" id="JQEC01000016">
    <property type="protein sequence ID" value="KGJ95007.1"/>
    <property type="molecule type" value="Genomic_DNA"/>
</dbReference>
<feature type="chain" id="PRO_5001949359" evidence="1">
    <location>
        <begin position="25"/>
        <end position="111"/>
    </location>
</feature>
<name>A0A099KYU9_COLPS</name>
<reference evidence="2 3" key="1">
    <citation type="submission" date="2014-08" db="EMBL/GenBank/DDBJ databases">
        <title>Genomic and Phenotypic Diversity of Colwellia psychrerythraea strains from Disparate Marine Basins.</title>
        <authorList>
            <person name="Techtmann S.M."/>
            <person name="Stelling S.C."/>
            <person name="Utturkar S.M."/>
            <person name="Alshibli N."/>
            <person name="Harris A."/>
            <person name="Brown S.D."/>
            <person name="Hazen T.C."/>
        </authorList>
    </citation>
    <scope>NUCLEOTIDE SEQUENCE [LARGE SCALE GENOMIC DNA]</scope>
    <source>
        <strain evidence="2 3">GAB14E</strain>
    </source>
</reference>
<evidence type="ECO:0000256" key="1">
    <source>
        <dbReference type="SAM" id="SignalP"/>
    </source>
</evidence>
<protein>
    <submittedName>
        <fullName evidence="2">Uncharacterized protein</fullName>
    </submittedName>
</protein>
<evidence type="ECO:0000313" key="2">
    <source>
        <dbReference type="EMBL" id="KGJ95007.1"/>
    </source>
</evidence>
<evidence type="ECO:0000313" key="3">
    <source>
        <dbReference type="Proteomes" id="UP000029868"/>
    </source>
</evidence>
<organism evidence="2 3">
    <name type="scientific">Colwellia psychrerythraea</name>
    <name type="common">Vibrio psychroerythus</name>
    <dbReference type="NCBI Taxonomy" id="28229"/>
    <lineage>
        <taxon>Bacteria</taxon>
        <taxon>Pseudomonadati</taxon>
        <taxon>Pseudomonadota</taxon>
        <taxon>Gammaproteobacteria</taxon>
        <taxon>Alteromonadales</taxon>
        <taxon>Colwelliaceae</taxon>
        <taxon>Colwellia</taxon>
    </lineage>
</organism>
<accession>A0A099KYU9</accession>
<dbReference type="PATRIC" id="fig|28229.3.peg.1862"/>
<keyword evidence="1" id="KW-0732">Signal</keyword>
<comment type="caution">
    <text evidence="2">The sequence shown here is derived from an EMBL/GenBank/DDBJ whole genome shotgun (WGS) entry which is preliminary data.</text>
</comment>